<evidence type="ECO:0000313" key="5">
    <source>
        <dbReference type="Proteomes" id="UP000323257"/>
    </source>
</evidence>
<dbReference type="NCBIfam" id="TIGR00654">
    <property type="entry name" value="PhzF_family"/>
    <property type="match status" value="1"/>
</dbReference>
<dbReference type="EMBL" id="VNHS01000006">
    <property type="protein sequence ID" value="TYP73748.1"/>
    <property type="molecule type" value="Genomic_DNA"/>
</dbReference>
<sequence length="261" mass="28941">MAIPIALIDAFASVPFGGNPAAVCWLEEKKDEDWMQKTAAELNAPETAFLEKSEDGYSLRWFAPTGEIERCGHSTLAAAHFVYEQGMLDQDVEVRFHTRCGLLTATKRENGIRLDFPAEPAEREDAPEELIQALGLIPRFVGRNRIGVLIEVDGEATVRTLKPDLILLSRLHAQAVMVTSRGREHDFVSRVFLPAYGIDEDAVSGFAYGALAPYWQRRLRKDVLLAYQASRRGGELGLQLAQDRVFITGSAVTIMTGHLLT</sequence>
<feature type="active site" evidence="3">
    <location>
        <position position="46"/>
    </location>
</feature>
<dbReference type="InterPro" id="IPR003719">
    <property type="entry name" value="Phenazine_PhzF-like"/>
</dbReference>
<dbReference type="GO" id="GO:0016853">
    <property type="term" value="F:isomerase activity"/>
    <property type="evidence" value="ECO:0007669"/>
    <property type="project" value="UniProtKB-KW"/>
</dbReference>
<dbReference type="Gene3D" id="3.10.310.10">
    <property type="entry name" value="Diaminopimelate Epimerase, Chain A, domain 1"/>
    <property type="match status" value="2"/>
</dbReference>
<comment type="similarity">
    <text evidence="1">Belongs to the PhzF family.</text>
</comment>
<proteinExistence type="inferred from homology"/>
<dbReference type="PANTHER" id="PTHR13774:SF17">
    <property type="entry name" value="PHENAZINE BIOSYNTHESIS-LIKE DOMAIN-CONTAINING PROTEIN"/>
    <property type="match status" value="1"/>
</dbReference>
<dbReference type="PIRSF" id="PIRSF016184">
    <property type="entry name" value="PhzC_PhzF"/>
    <property type="match status" value="1"/>
</dbReference>
<gene>
    <name evidence="4" type="ORF">BCM02_10624</name>
</gene>
<keyword evidence="2" id="KW-0413">Isomerase</keyword>
<dbReference type="Pfam" id="PF02567">
    <property type="entry name" value="PhzC-PhzF"/>
    <property type="match status" value="1"/>
</dbReference>
<comment type="caution">
    <text evidence="4">The sequence shown here is derived from an EMBL/GenBank/DDBJ whole genome shotgun (WGS) entry which is preliminary data.</text>
</comment>
<dbReference type="OrthoDB" id="9788221at2"/>
<evidence type="ECO:0000256" key="1">
    <source>
        <dbReference type="ARBA" id="ARBA00008270"/>
    </source>
</evidence>
<dbReference type="GO" id="GO:0005737">
    <property type="term" value="C:cytoplasm"/>
    <property type="evidence" value="ECO:0007669"/>
    <property type="project" value="TreeGrafter"/>
</dbReference>
<organism evidence="4 5">
    <name type="scientific">Paenibacillus methanolicus</name>
    <dbReference type="NCBI Taxonomy" id="582686"/>
    <lineage>
        <taxon>Bacteria</taxon>
        <taxon>Bacillati</taxon>
        <taxon>Bacillota</taxon>
        <taxon>Bacilli</taxon>
        <taxon>Bacillales</taxon>
        <taxon>Paenibacillaceae</taxon>
        <taxon>Paenibacillus</taxon>
    </lineage>
</organism>
<dbReference type="AlphaFoldDB" id="A0A5S5C561"/>
<evidence type="ECO:0000256" key="2">
    <source>
        <dbReference type="ARBA" id="ARBA00023235"/>
    </source>
</evidence>
<evidence type="ECO:0000313" key="4">
    <source>
        <dbReference type="EMBL" id="TYP73748.1"/>
    </source>
</evidence>
<evidence type="ECO:0000256" key="3">
    <source>
        <dbReference type="PIRSR" id="PIRSR016184-1"/>
    </source>
</evidence>
<dbReference type="SUPFAM" id="SSF54506">
    <property type="entry name" value="Diaminopimelate epimerase-like"/>
    <property type="match status" value="1"/>
</dbReference>
<dbReference type="PANTHER" id="PTHR13774">
    <property type="entry name" value="PHENAZINE BIOSYNTHESIS PROTEIN"/>
    <property type="match status" value="1"/>
</dbReference>
<dbReference type="Proteomes" id="UP000323257">
    <property type="component" value="Unassembled WGS sequence"/>
</dbReference>
<reference evidence="4 5" key="1">
    <citation type="submission" date="2019-07" db="EMBL/GenBank/DDBJ databases">
        <title>Genomic Encyclopedia of Type Strains, Phase III (KMG-III): the genomes of soil and plant-associated and newly described type strains.</title>
        <authorList>
            <person name="Whitman W."/>
        </authorList>
    </citation>
    <scope>NUCLEOTIDE SEQUENCE [LARGE SCALE GENOMIC DNA]</scope>
    <source>
        <strain evidence="4 5">BL24</strain>
    </source>
</reference>
<accession>A0A5S5C561</accession>
<protein>
    <submittedName>
        <fullName evidence="4">PhzF family phenazine biosynthesis protein</fullName>
    </submittedName>
</protein>
<keyword evidence="5" id="KW-1185">Reference proteome</keyword>
<dbReference type="RefSeq" id="WP_148930190.1">
    <property type="nucleotide sequence ID" value="NZ_VNHS01000006.1"/>
</dbReference>
<name>A0A5S5C561_9BACL</name>